<dbReference type="Pfam" id="PF00685">
    <property type="entry name" value="Sulfotransfer_1"/>
    <property type="match status" value="1"/>
</dbReference>
<feature type="domain" description="Sulfotransferase" evidence="6">
    <location>
        <begin position="348"/>
        <end position="630"/>
    </location>
</feature>
<dbReference type="InterPro" id="IPR029044">
    <property type="entry name" value="Nucleotide-diphossugar_trans"/>
</dbReference>
<dbReference type="InterPro" id="IPR000863">
    <property type="entry name" value="Sulfotransferase_dom"/>
</dbReference>
<feature type="chain" id="PRO_5044227811" description="Sulfotransferase domain-containing protein" evidence="5">
    <location>
        <begin position="26"/>
        <end position="731"/>
    </location>
</feature>
<evidence type="ECO:0000256" key="4">
    <source>
        <dbReference type="SAM" id="MobiDB-lite"/>
    </source>
</evidence>
<evidence type="ECO:0000256" key="1">
    <source>
        <dbReference type="ARBA" id="ARBA00005664"/>
    </source>
</evidence>
<evidence type="ECO:0000259" key="6">
    <source>
        <dbReference type="Pfam" id="PF00685"/>
    </source>
</evidence>
<comment type="caution">
    <text evidence="7">The sequence shown here is derived from an EMBL/GenBank/DDBJ whole genome shotgun (WGS) entry which is preliminary data.</text>
</comment>
<dbReference type="GO" id="GO:0009969">
    <property type="term" value="P:xyloglucan biosynthetic process"/>
    <property type="evidence" value="ECO:0007669"/>
    <property type="project" value="TreeGrafter"/>
</dbReference>
<dbReference type="Pfam" id="PF05637">
    <property type="entry name" value="Glyco_transf_34"/>
    <property type="match status" value="1"/>
</dbReference>
<evidence type="ECO:0000256" key="2">
    <source>
        <dbReference type="ARBA" id="ARBA00022676"/>
    </source>
</evidence>
<feature type="region of interest" description="Disordered" evidence="4">
    <location>
        <begin position="708"/>
        <end position="731"/>
    </location>
</feature>
<evidence type="ECO:0000256" key="5">
    <source>
        <dbReference type="SAM" id="SignalP"/>
    </source>
</evidence>
<keyword evidence="5" id="KW-0732">Signal</keyword>
<dbReference type="GO" id="GO:0005802">
    <property type="term" value="C:trans-Golgi network"/>
    <property type="evidence" value="ECO:0007669"/>
    <property type="project" value="TreeGrafter"/>
</dbReference>
<sequence length="731" mass="80974">MARYSIVVWFLGMTVILHIAQVTYYTSPGGALEKARGGRAAGGGRAAAGGGRLLIVTATQPAPCTTQHGDYIVQLALKNKLQYATRHGYAVWASTELLSPWDLGGQWNKVALLSVLAEGNSSAAEGFEWLLWVDDDAIFCDMSFTFPFDAYDEDDVHLVLWGDEAMTYGDGNSEGVNTGTMLLRRCEWTRQLLAAWAALASSPVRETLVNHDQGGLVHLLFHQRAAWRQHTRLERNFTMNGHWPSYVGRLARGQRQLKAEVWGSTALPFLLHYSGCQMCRGHSFNGTWTEAGVDACRRGFMEAFTFADDMVLQRIGLRHPRLGMMGARPNPGSLLHARHARLTRCMPSLLVVGTQKGGTSSLHYIFKAGWHARLRVNEGEKEVHYFSLDDVYAKGAALYQQRWDGPSGKLGECADNGEVRTEISASYLDYPKAAERAAALVPAARVLVLLREPVGRLVSSFNMRWQIEVCGKLTWTRRDCYRGVTSRAVIRDNAVGPFQKAQALKVWSKCARGEKALSADCLRLDFAAKLRNRTRTEMAEIDACARGAPGEPLGACLQLAILGQRKLYKRMEDHAFIYRSVYHEHLQQWLRHYPAAQLLVLPSEALFLPATIKPTMQRIARFVGLPDSGDAVHEEVLFTASPASTGATPHENGREYIAEAPEDVNASVRAWLCPRNRLLSKLLLRHKLLSATTEMPWLHAALTSCGPGMHSAPGKLSEKSPTNTPDLEAVT</sequence>
<dbReference type="InterPro" id="IPR027417">
    <property type="entry name" value="P-loop_NTPase"/>
</dbReference>
<comment type="similarity">
    <text evidence="1">Belongs to the glycosyltransferase 34 family.</text>
</comment>
<accession>A0AB34IGT3</accession>
<dbReference type="SUPFAM" id="SSF52540">
    <property type="entry name" value="P-loop containing nucleoside triphosphate hydrolases"/>
    <property type="match status" value="1"/>
</dbReference>
<dbReference type="Gene3D" id="3.90.550.10">
    <property type="entry name" value="Spore Coat Polysaccharide Biosynthesis Protein SpsA, Chain A"/>
    <property type="match status" value="1"/>
</dbReference>
<reference evidence="7 8" key="1">
    <citation type="journal article" date="2024" name="Science">
        <title>Giant polyketide synthase enzymes in the biosynthesis of giant marine polyether toxins.</title>
        <authorList>
            <person name="Fallon T.R."/>
            <person name="Shende V.V."/>
            <person name="Wierzbicki I.H."/>
            <person name="Pendleton A.L."/>
            <person name="Watervoot N.F."/>
            <person name="Auber R.P."/>
            <person name="Gonzalez D.J."/>
            <person name="Wisecaver J.H."/>
            <person name="Moore B.S."/>
        </authorList>
    </citation>
    <scope>NUCLEOTIDE SEQUENCE [LARGE SCALE GENOMIC DNA]</scope>
    <source>
        <strain evidence="7 8">12B1</strain>
    </source>
</reference>
<dbReference type="GO" id="GO:0016020">
    <property type="term" value="C:membrane"/>
    <property type="evidence" value="ECO:0007669"/>
    <property type="project" value="InterPro"/>
</dbReference>
<dbReference type="EMBL" id="JBGBPQ010000025">
    <property type="protein sequence ID" value="KAL1499320.1"/>
    <property type="molecule type" value="Genomic_DNA"/>
</dbReference>
<feature type="signal peptide" evidence="5">
    <location>
        <begin position="1"/>
        <end position="25"/>
    </location>
</feature>
<evidence type="ECO:0000313" key="7">
    <source>
        <dbReference type="EMBL" id="KAL1499320.1"/>
    </source>
</evidence>
<dbReference type="AlphaFoldDB" id="A0AB34IGT3"/>
<gene>
    <name evidence="7" type="ORF">AB1Y20_011528</name>
</gene>
<protein>
    <recommendedName>
        <fullName evidence="6">Sulfotransferase domain-containing protein</fullName>
    </recommendedName>
</protein>
<dbReference type="PANTHER" id="PTHR31311:SF35">
    <property type="entry name" value="GLYCOSYLTRANSFERASE CAZY FAMILY GT34-LIKE PROTEIN"/>
    <property type="match status" value="1"/>
</dbReference>
<dbReference type="InterPro" id="IPR008630">
    <property type="entry name" value="Glyco_trans_34"/>
</dbReference>
<dbReference type="Proteomes" id="UP001515480">
    <property type="component" value="Unassembled WGS sequence"/>
</dbReference>
<dbReference type="Gene3D" id="3.40.50.300">
    <property type="entry name" value="P-loop containing nucleotide triphosphate hydrolases"/>
    <property type="match status" value="1"/>
</dbReference>
<evidence type="ECO:0000256" key="3">
    <source>
        <dbReference type="ARBA" id="ARBA00022679"/>
    </source>
</evidence>
<keyword evidence="3" id="KW-0808">Transferase</keyword>
<evidence type="ECO:0000313" key="8">
    <source>
        <dbReference type="Proteomes" id="UP001515480"/>
    </source>
</evidence>
<dbReference type="GO" id="GO:0016758">
    <property type="term" value="F:hexosyltransferase activity"/>
    <property type="evidence" value="ECO:0007669"/>
    <property type="project" value="TreeGrafter"/>
</dbReference>
<name>A0AB34IGT3_PRYPA</name>
<proteinExistence type="inferred from homology"/>
<organism evidence="7 8">
    <name type="scientific">Prymnesium parvum</name>
    <name type="common">Toxic golden alga</name>
    <dbReference type="NCBI Taxonomy" id="97485"/>
    <lineage>
        <taxon>Eukaryota</taxon>
        <taxon>Haptista</taxon>
        <taxon>Haptophyta</taxon>
        <taxon>Prymnesiophyceae</taxon>
        <taxon>Prymnesiales</taxon>
        <taxon>Prymnesiaceae</taxon>
        <taxon>Prymnesium</taxon>
    </lineage>
</organism>
<keyword evidence="2" id="KW-0328">Glycosyltransferase</keyword>
<dbReference type="SUPFAM" id="SSF53448">
    <property type="entry name" value="Nucleotide-diphospho-sugar transferases"/>
    <property type="match status" value="1"/>
</dbReference>
<keyword evidence="8" id="KW-1185">Reference proteome</keyword>
<dbReference type="GO" id="GO:0005768">
    <property type="term" value="C:endosome"/>
    <property type="evidence" value="ECO:0007669"/>
    <property type="project" value="TreeGrafter"/>
</dbReference>
<dbReference type="PANTHER" id="PTHR31311">
    <property type="entry name" value="XYLOGLUCAN 6-XYLOSYLTRANSFERASE 5-RELATED-RELATED"/>
    <property type="match status" value="1"/>
</dbReference>
<dbReference type="GO" id="GO:0008146">
    <property type="term" value="F:sulfotransferase activity"/>
    <property type="evidence" value="ECO:0007669"/>
    <property type="project" value="InterPro"/>
</dbReference>